<dbReference type="EMBL" id="BMAU01021369">
    <property type="protein sequence ID" value="GFY24449.1"/>
    <property type="molecule type" value="Genomic_DNA"/>
</dbReference>
<dbReference type="FunFam" id="3.40.50.1000:FF:000055">
    <property type="entry name" value="Haloacid dehalogenase-like hydrolase family protein"/>
    <property type="match status" value="1"/>
</dbReference>
<name>A0A8X6VXV3_TRICX</name>
<proteinExistence type="inferred from homology"/>
<gene>
    <name evidence="9" type="primary">PUDP</name>
    <name evidence="9" type="ORF">TNCV_1014971</name>
</gene>
<dbReference type="GO" id="GO:1990738">
    <property type="term" value="F:pseudouridine 5'-phosphatase activity"/>
    <property type="evidence" value="ECO:0007669"/>
    <property type="project" value="UniProtKB-EC"/>
</dbReference>
<sequence>MATFKPVTHVVFDMDGLIFDTEDIYTEIHQEIANKYDKIFTWEVKIKCMGKVANEAALTFIEELDLPISVEEFKATFDALCKEKFLRTKVLPGVKRLIEHLHANKVPIAIATSSKKETFDIKTTNHQALIGLFHHVVCGSSDPEVKRGKPSPDVFLVCAKRFKSKPASEKVLVFEDAPNGVEAALAAGMQVVMVPDPRLEAEHLKTATQVLKSMEDFRPEQFGLPPFKK</sequence>
<dbReference type="FunFam" id="1.10.150.240:FF:000001">
    <property type="entry name" value="Haloacid dehalogenase-like hydrolase domain"/>
    <property type="match status" value="1"/>
</dbReference>
<dbReference type="EC" id="3.1.3.96" evidence="7"/>
<dbReference type="SUPFAM" id="SSF56784">
    <property type="entry name" value="HAD-like"/>
    <property type="match status" value="1"/>
</dbReference>
<dbReference type="Pfam" id="PF13419">
    <property type="entry name" value="HAD_2"/>
    <property type="match status" value="1"/>
</dbReference>
<keyword evidence="5" id="KW-0460">Magnesium</keyword>
<dbReference type="Gene3D" id="1.10.150.240">
    <property type="entry name" value="Putative phosphatase, domain 2"/>
    <property type="match status" value="1"/>
</dbReference>
<evidence type="ECO:0000256" key="5">
    <source>
        <dbReference type="ARBA" id="ARBA00022842"/>
    </source>
</evidence>
<dbReference type="AlphaFoldDB" id="A0A8X6VXV3"/>
<keyword evidence="4" id="KW-0378">Hydrolase</keyword>
<comment type="caution">
    <text evidence="9">The sequence shown here is derived from an EMBL/GenBank/DDBJ whole genome shotgun (WGS) entry which is preliminary data.</text>
</comment>
<comment type="catalytic activity">
    <reaction evidence="6">
        <text>psi-UMP + H2O = pseudouridine + phosphate</text>
        <dbReference type="Rhea" id="RHEA:10944"/>
        <dbReference type="ChEBI" id="CHEBI:15377"/>
        <dbReference type="ChEBI" id="CHEBI:17802"/>
        <dbReference type="ChEBI" id="CHEBI:43474"/>
        <dbReference type="ChEBI" id="CHEBI:58380"/>
        <dbReference type="EC" id="3.1.3.96"/>
    </reaction>
</comment>
<dbReference type="NCBIfam" id="TIGR01509">
    <property type="entry name" value="HAD-SF-IA-v3"/>
    <property type="match status" value="1"/>
</dbReference>
<dbReference type="InterPro" id="IPR036412">
    <property type="entry name" value="HAD-like_sf"/>
</dbReference>
<evidence type="ECO:0000256" key="4">
    <source>
        <dbReference type="ARBA" id="ARBA00022801"/>
    </source>
</evidence>
<evidence type="ECO:0000256" key="2">
    <source>
        <dbReference type="ARBA" id="ARBA00006171"/>
    </source>
</evidence>
<evidence type="ECO:0000313" key="10">
    <source>
        <dbReference type="Proteomes" id="UP000887159"/>
    </source>
</evidence>
<dbReference type="InterPro" id="IPR041492">
    <property type="entry name" value="HAD_2"/>
</dbReference>
<keyword evidence="10" id="KW-1185">Reference proteome</keyword>
<dbReference type="PANTHER" id="PTHR18901">
    <property type="entry name" value="2-DEOXYGLUCOSE-6-PHOSPHATE PHOSPHATASE 2"/>
    <property type="match status" value="1"/>
</dbReference>
<evidence type="ECO:0000256" key="3">
    <source>
        <dbReference type="ARBA" id="ARBA00022723"/>
    </source>
</evidence>
<evidence type="ECO:0000313" key="9">
    <source>
        <dbReference type="EMBL" id="GFY24449.1"/>
    </source>
</evidence>
<dbReference type="GO" id="GO:0046872">
    <property type="term" value="F:metal ion binding"/>
    <property type="evidence" value="ECO:0007669"/>
    <property type="project" value="UniProtKB-KW"/>
</dbReference>
<dbReference type="InterPro" id="IPR023214">
    <property type="entry name" value="HAD_sf"/>
</dbReference>
<evidence type="ECO:0000256" key="8">
    <source>
        <dbReference type="ARBA" id="ARBA00083904"/>
    </source>
</evidence>
<comment type="similarity">
    <text evidence="2">Belongs to the HAD-like hydrolase superfamily. CbbY/CbbZ/Gph/YieH family.</text>
</comment>
<dbReference type="Gene3D" id="3.40.50.1000">
    <property type="entry name" value="HAD superfamily/HAD-like"/>
    <property type="match status" value="1"/>
</dbReference>
<evidence type="ECO:0000256" key="7">
    <source>
        <dbReference type="ARBA" id="ARBA00066578"/>
    </source>
</evidence>
<comment type="cofactor">
    <cofactor evidence="1">
        <name>Mg(2+)</name>
        <dbReference type="ChEBI" id="CHEBI:18420"/>
    </cofactor>
</comment>
<reference evidence="9" key="1">
    <citation type="submission" date="2020-08" db="EMBL/GenBank/DDBJ databases">
        <title>Multicomponent nature underlies the extraordinary mechanical properties of spider dragline silk.</title>
        <authorList>
            <person name="Kono N."/>
            <person name="Nakamura H."/>
            <person name="Mori M."/>
            <person name="Yoshida Y."/>
            <person name="Ohtoshi R."/>
            <person name="Malay A.D."/>
            <person name="Moran D.A.P."/>
            <person name="Tomita M."/>
            <person name="Numata K."/>
            <person name="Arakawa K."/>
        </authorList>
    </citation>
    <scope>NUCLEOTIDE SEQUENCE</scope>
</reference>
<dbReference type="SFLD" id="SFLDG01129">
    <property type="entry name" value="C1.5:_HAD__Beta-PGM__Phosphata"/>
    <property type="match status" value="1"/>
</dbReference>
<dbReference type="InterPro" id="IPR023198">
    <property type="entry name" value="PGP-like_dom2"/>
</dbReference>
<evidence type="ECO:0000256" key="1">
    <source>
        <dbReference type="ARBA" id="ARBA00001946"/>
    </source>
</evidence>
<dbReference type="PANTHER" id="PTHR18901:SF38">
    <property type="entry name" value="PSEUDOURIDINE-5'-PHOSPHATASE"/>
    <property type="match status" value="1"/>
</dbReference>
<protein>
    <recommendedName>
        <fullName evidence="7">pseudouridine 5'-phosphatase</fullName>
        <ecNumber evidence="7">3.1.3.96</ecNumber>
    </recommendedName>
    <alternativeName>
        <fullName evidence="8">Pseudouridine-5'-monophosphatase</fullName>
    </alternativeName>
</protein>
<dbReference type="SFLD" id="SFLDG01135">
    <property type="entry name" value="C1.5.6:_HAD__Beta-PGM__Phospha"/>
    <property type="match status" value="1"/>
</dbReference>
<dbReference type="SFLD" id="SFLDS00003">
    <property type="entry name" value="Haloacid_Dehalogenase"/>
    <property type="match status" value="1"/>
</dbReference>
<dbReference type="InterPro" id="IPR006439">
    <property type="entry name" value="HAD-SF_hydro_IA"/>
</dbReference>
<evidence type="ECO:0000256" key="6">
    <source>
        <dbReference type="ARBA" id="ARBA00052504"/>
    </source>
</evidence>
<organism evidence="9 10">
    <name type="scientific">Trichonephila clavipes</name>
    <name type="common">Golden silk orbweaver</name>
    <name type="synonym">Nephila clavipes</name>
    <dbReference type="NCBI Taxonomy" id="2585209"/>
    <lineage>
        <taxon>Eukaryota</taxon>
        <taxon>Metazoa</taxon>
        <taxon>Ecdysozoa</taxon>
        <taxon>Arthropoda</taxon>
        <taxon>Chelicerata</taxon>
        <taxon>Arachnida</taxon>
        <taxon>Araneae</taxon>
        <taxon>Araneomorphae</taxon>
        <taxon>Entelegynae</taxon>
        <taxon>Araneoidea</taxon>
        <taxon>Nephilidae</taxon>
        <taxon>Trichonephila</taxon>
    </lineage>
</organism>
<accession>A0A8X6VXV3</accession>
<dbReference type="Proteomes" id="UP000887159">
    <property type="component" value="Unassembled WGS sequence"/>
</dbReference>
<keyword evidence="3" id="KW-0479">Metal-binding</keyword>